<sequence>MEVPSPAGLGSRAAKEAALETPFVVIAGLKVFLGDCENRLVLVKIHEAPAELPDTAVIGRLSHYGRVLSFRRDKIAQHIENGVRTARMALHRTIPANINIAGEPIKIWYPNQPKACRNCGATDHMAKDCSAVRCFNCECPGHRAQECKDSPRCSVCLADNHSMPQCPFLLFSANVDSEPTPPKTEEEKKQERAQRAKEREERQKKLQQQREQQRQQEEQQKLLEKQKQQEQQKQQDQEKQREQQRDEGRRERPRERRDERGRDDREERRDDRRDDRRERDRNDRDYYRGRDDRDRSSRRDYSGSETDDDGWQRAKPRRRQYRY</sequence>
<organism evidence="4 5">
    <name type="scientific">Stylophora pistillata</name>
    <name type="common">Smooth cauliflower coral</name>
    <dbReference type="NCBI Taxonomy" id="50429"/>
    <lineage>
        <taxon>Eukaryota</taxon>
        <taxon>Metazoa</taxon>
        <taxon>Cnidaria</taxon>
        <taxon>Anthozoa</taxon>
        <taxon>Hexacorallia</taxon>
        <taxon>Scleractinia</taxon>
        <taxon>Astrocoeniina</taxon>
        <taxon>Pocilloporidae</taxon>
        <taxon>Stylophora</taxon>
    </lineage>
</organism>
<dbReference type="Proteomes" id="UP000225706">
    <property type="component" value="Unassembled WGS sequence"/>
</dbReference>
<dbReference type="GO" id="GO:0002218">
    <property type="term" value="P:activation of innate immune response"/>
    <property type="evidence" value="ECO:0007669"/>
    <property type="project" value="InterPro"/>
</dbReference>
<evidence type="ECO:0000313" key="4">
    <source>
        <dbReference type="EMBL" id="PFX30069.1"/>
    </source>
</evidence>
<dbReference type="GO" id="GO:0003690">
    <property type="term" value="F:double-stranded DNA binding"/>
    <property type="evidence" value="ECO:0007669"/>
    <property type="project" value="InterPro"/>
</dbReference>
<dbReference type="PROSITE" id="PS50158">
    <property type="entry name" value="ZF_CCHC"/>
    <property type="match status" value="2"/>
</dbReference>
<dbReference type="Gene3D" id="4.10.60.10">
    <property type="entry name" value="Zinc finger, CCHC-type"/>
    <property type="match status" value="1"/>
</dbReference>
<name>A0A2B4SLS1_STYPI</name>
<evidence type="ECO:0000259" key="3">
    <source>
        <dbReference type="PROSITE" id="PS50158"/>
    </source>
</evidence>
<reference evidence="5" key="1">
    <citation type="journal article" date="2017" name="bioRxiv">
        <title>Comparative analysis of the genomes of Stylophora pistillata and Acropora digitifera provides evidence for extensive differences between species of corals.</title>
        <authorList>
            <person name="Voolstra C.R."/>
            <person name="Li Y."/>
            <person name="Liew Y.J."/>
            <person name="Baumgarten S."/>
            <person name="Zoccola D."/>
            <person name="Flot J.-F."/>
            <person name="Tambutte S."/>
            <person name="Allemand D."/>
            <person name="Aranda M."/>
        </authorList>
    </citation>
    <scope>NUCLEOTIDE SEQUENCE [LARGE SCALE GENOMIC DNA]</scope>
</reference>
<dbReference type="AlphaFoldDB" id="A0A2B4SLS1"/>
<evidence type="ECO:0000256" key="1">
    <source>
        <dbReference type="PROSITE-ProRule" id="PRU00047"/>
    </source>
</evidence>
<dbReference type="PANTHER" id="PTHR22639:SF3">
    <property type="entry name" value="ZINC FINGER CCHC DOMAIN-CONTAINING PROTEIN 3"/>
    <property type="match status" value="1"/>
</dbReference>
<gene>
    <name evidence="4" type="ORF">AWC38_SpisGene5170</name>
</gene>
<dbReference type="SMART" id="SM00343">
    <property type="entry name" value="ZnF_C2HC"/>
    <property type="match status" value="3"/>
</dbReference>
<dbReference type="InterPro" id="IPR036875">
    <property type="entry name" value="Znf_CCHC_sf"/>
</dbReference>
<feature type="domain" description="CCHC-type" evidence="3">
    <location>
        <begin position="133"/>
        <end position="149"/>
    </location>
</feature>
<evidence type="ECO:0000313" key="5">
    <source>
        <dbReference type="Proteomes" id="UP000225706"/>
    </source>
</evidence>
<keyword evidence="5" id="KW-1185">Reference proteome</keyword>
<feature type="region of interest" description="Disordered" evidence="2">
    <location>
        <begin position="173"/>
        <end position="323"/>
    </location>
</feature>
<dbReference type="Pfam" id="PF00098">
    <property type="entry name" value="zf-CCHC"/>
    <property type="match status" value="1"/>
</dbReference>
<keyword evidence="1" id="KW-0862">Zinc</keyword>
<keyword evidence="1" id="KW-0479">Metal-binding</keyword>
<accession>A0A2B4SLS1</accession>
<keyword evidence="1" id="KW-0863">Zinc-finger</keyword>
<dbReference type="PANTHER" id="PTHR22639">
    <property type="entry name" value="GAG-RELATED PROTEIN"/>
    <property type="match status" value="1"/>
</dbReference>
<dbReference type="InterPro" id="IPR042509">
    <property type="entry name" value="ZCCHC3"/>
</dbReference>
<dbReference type="GO" id="GO:0003723">
    <property type="term" value="F:RNA binding"/>
    <property type="evidence" value="ECO:0007669"/>
    <property type="project" value="InterPro"/>
</dbReference>
<feature type="compositionally biased region" description="Basic and acidic residues" evidence="2">
    <location>
        <begin position="211"/>
        <end position="302"/>
    </location>
</feature>
<dbReference type="SUPFAM" id="SSF57756">
    <property type="entry name" value="Retrovirus zinc finger-like domains"/>
    <property type="match status" value="1"/>
</dbReference>
<dbReference type="OrthoDB" id="5987933at2759"/>
<dbReference type="GO" id="GO:0008270">
    <property type="term" value="F:zinc ion binding"/>
    <property type="evidence" value="ECO:0007669"/>
    <property type="project" value="UniProtKB-KW"/>
</dbReference>
<comment type="caution">
    <text evidence="4">The sequence shown here is derived from an EMBL/GenBank/DDBJ whole genome shotgun (WGS) entry which is preliminary data.</text>
</comment>
<dbReference type="EMBL" id="LSMT01000056">
    <property type="protein sequence ID" value="PFX30069.1"/>
    <property type="molecule type" value="Genomic_DNA"/>
</dbReference>
<protein>
    <submittedName>
        <fullName evidence="4">Reticulocyte-binding protein 2-like a</fullName>
    </submittedName>
</protein>
<proteinExistence type="predicted"/>
<feature type="compositionally biased region" description="Basic residues" evidence="2">
    <location>
        <begin position="314"/>
        <end position="323"/>
    </location>
</feature>
<feature type="compositionally biased region" description="Basic and acidic residues" evidence="2">
    <location>
        <begin position="183"/>
        <end position="204"/>
    </location>
</feature>
<feature type="domain" description="CCHC-type" evidence="3">
    <location>
        <begin position="116"/>
        <end position="129"/>
    </location>
</feature>
<dbReference type="InterPro" id="IPR001878">
    <property type="entry name" value="Znf_CCHC"/>
</dbReference>
<evidence type="ECO:0000256" key="2">
    <source>
        <dbReference type="SAM" id="MobiDB-lite"/>
    </source>
</evidence>
<dbReference type="STRING" id="50429.A0A2B4SLS1"/>